<dbReference type="InterPro" id="IPR011009">
    <property type="entry name" value="Kinase-like_dom_sf"/>
</dbReference>
<sequence>MGDVTEAPVPQVDQLDTERLSAYLKEKLKDKLPGFDGAVRASKFSGGQSNPTFQLHTSAGTFVLRRQPPGKLLKSAHAVDREFRVMQALADTGVPVPRVLHLCEDRDVIGSMFYLMEYCEGRIFWDAALPELDNQQRTDFYEEMNRVLAALHSVDVDAVGLSDYGRPGNYFERQFGRWQEQYRASELQKIAAMDTLIQWLGENLPPDDGRVSLVHGDYRLDNIMFHPTESRAIAVLDWELSTLGHPFADLAYQCMQLRMPADGGNISGLMGVNRSALGIPSERDYVARYCERMGIAGIDNWAFYLAFSFFRLAAIIQGVAKRAQDGNASSKNAAKLGAFVEPLAMLALGVIEKES</sequence>
<reference evidence="2 3" key="1">
    <citation type="submission" date="2023-02" db="EMBL/GenBank/DDBJ databases">
        <title>Description and genomic characterization of Microbulbifer bruguierae sp. nov., isolated from the sediment of mangrove plant Bruguiera sexangula.</title>
        <authorList>
            <person name="Long M."/>
        </authorList>
    </citation>
    <scope>NUCLEOTIDE SEQUENCE [LARGE SCALE GENOMIC DNA]</scope>
    <source>
        <strain evidence="2 3">H12</strain>
    </source>
</reference>
<dbReference type="Pfam" id="PF01636">
    <property type="entry name" value="APH"/>
    <property type="match status" value="1"/>
</dbReference>
<dbReference type="PANTHER" id="PTHR47829">
    <property type="entry name" value="HYDROLASE, PUTATIVE (AFU_ORTHOLOGUE AFUA_1G12880)-RELATED"/>
    <property type="match status" value="1"/>
</dbReference>
<feature type="domain" description="Aminoglycoside phosphotransferase" evidence="1">
    <location>
        <begin position="42"/>
        <end position="263"/>
    </location>
</feature>
<evidence type="ECO:0000259" key="1">
    <source>
        <dbReference type="Pfam" id="PF01636"/>
    </source>
</evidence>
<dbReference type="InterPro" id="IPR052898">
    <property type="entry name" value="ACAD10-like"/>
</dbReference>
<evidence type="ECO:0000313" key="2">
    <source>
        <dbReference type="EMBL" id="WGL16540.1"/>
    </source>
</evidence>
<protein>
    <submittedName>
        <fullName evidence="2">Phosphotransferase</fullName>
    </submittedName>
</protein>
<dbReference type="CDD" id="cd05154">
    <property type="entry name" value="ACAD10_11_N-like"/>
    <property type="match status" value="1"/>
</dbReference>
<dbReference type="RefSeq" id="WP_280320355.1">
    <property type="nucleotide sequence ID" value="NZ_CP118605.1"/>
</dbReference>
<accession>A0ABY8NCW0</accession>
<organism evidence="2 3">
    <name type="scientific">Microbulbifer bruguierae</name>
    <dbReference type="NCBI Taxonomy" id="3029061"/>
    <lineage>
        <taxon>Bacteria</taxon>
        <taxon>Pseudomonadati</taxon>
        <taxon>Pseudomonadota</taxon>
        <taxon>Gammaproteobacteria</taxon>
        <taxon>Cellvibrionales</taxon>
        <taxon>Microbulbiferaceae</taxon>
        <taxon>Microbulbifer</taxon>
    </lineage>
</organism>
<dbReference type="Proteomes" id="UP001236500">
    <property type="component" value="Chromosome"/>
</dbReference>
<dbReference type="Gene3D" id="3.90.1200.10">
    <property type="match status" value="1"/>
</dbReference>
<dbReference type="SUPFAM" id="SSF56112">
    <property type="entry name" value="Protein kinase-like (PK-like)"/>
    <property type="match status" value="1"/>
</dbReference>
<name>A0ABY8NCW0_9GAMM</name>
<dbReference type="PANTHER" id="PTHR47829:SF3">
    <property type="entry name" value="AMINOGLYCOSIDE PHOSPHOTRANSFERASE DOMAIN-CONTAINING PROTEIN"/>
    <property type="match status" value="1"/>
</dbReference>
<dbReference type="EMBL" id="CP118605">
    <property type="protein sequence ID" value="WGL16540.1"/>
    <property type="molecule type" value="Genomic_DNA"/>
</dbReference>
<evidence type="ECO:0000313" key="3">
    <source>
        <dbReference type="Proteomes" id="UP001236500"/>
    </source>
</evidence>
<dbReference type="InterPro" id="IPR002575">
    <property type="entry name" value="Aminoglycoside_PTrfase"/>
</dbReference>
<proteinExistence type="predicted"/>
<dbReference type="Gene3D" id="3.30.200.20">
    <property type="entry name" value="Phosphorylase Kinase, domain 1"/>
    <property type="match status" value="1"/>
</dbReference>
<keyword evidence="3" id="KW-1185">Reference proteome</keyword>
<gene>
    <name evidence="2" type="ORF">PVT68_17480</name>
</gene>
<dbReference type="InterPro" id="IPR041726">
    <property type="entry name" value="ACAD10_11_N"/>
</dbReference>